<dbReference type="CDD" id="cd03789">
    <property type="entry name" value="GT9_LPS_heptosyltransferase"/>
    <property type="match status" value="1"/>
</dbReference>
<name>A0A212JDA7_9BACT</name>
<protein>
    <submittedName>
        <fullName evidence="4">Glycosyl transferase family 9</fullName>
    </submittedName>
</protein>
<proteinExistence type="predicted"/>
<dbReference type="PANTHER" id="PTHR30160:SF1">
    <property type="entry name" value="LIPOPOLYSACCHARIDE 1,2-N-ACETYLGLUCOSAMINETRANSFERASE-RELATED"/>
    <property type="match status" value="1"/>
</dbReference>
<dbReference type="PANTHER" id="PTHR30160">
    <property type="entry name" value="TETRAACYLDISACCHARIDE 4'-KINASE-RELATED"/>
    <property type="match status" value="1"/>
</dbReference>
<evidence type="ECO:0000313" key="4">
    <source>
        <dbReference type="EMBL" id="SBV97406.1"/>
    </source>
</evidence>
<feature type="transmembrane region" description="Helical" evidence="3">
    <location>
        <begin position="41"/>
        <end position="62"/>
    </location>
</feature>
<dbReference type="GO" id="GO:0005829">
    <property type="term" value="C:cytosol"/>
    <property type="evidence" value="ECO:0007669"/>
    <property type="project" value="TreeGrafter"/>
</dbReference>
<accession>A0A212JDA7</accession>
<sequence length="379" mass="40873">MGERGNRLNRLLDRYAGIPLAACSAVARLGKKSVPAAPQRVGFICLGAIGDLLLLSALITALRERLPNVHIALLVSRANAATVSLIPGIDQCASFAVTDVSAMVAWLREQRLDVLIDSTQWARLGAILSNLSNARTTVGFDTEGQHRAFGYSFKVPHRNDRHEVENFMELGRALYPDLQGAPRLLLPQSPPDDLPAELCGRLEPAGDIGDALPQRVFLHMWPSGSNAWLKEWPADSWDALARLLGSKGFEVYLTGGPADAPRNDAFLRAHPQCPAISLAGRTSLAGLAWLFSRATAVVSVNTGTMHLAALAGAPTVGLHGPTNPLRWGPVGRHVRALLPHKGPYAYLNLGFEYPRPHTSCLDSLPVEDVVDALHSLSLF</sequence>
<evidence type="ECO:0000256" key="3">
    <source>
        <dbReference type="SAM" id="Phobius"/>
    </source>
</evidence>
<dbReference type="EMBL" id="FLUP01000001">
    <property type="protein sequence ID" value="SBV97406.1"/>
    <property type="molecule type" value="Genomic_DNA"/>
</dbReference>
<dbReference type="SUPFAM" id="SSF53756">
    <property type="entry name" value="UDP-Glycosyltransferase/glycogen phosphorylase"/>
    <property type="match status" value="1"/>
</dbReference>
<gene>
    <name evidence="4" type="ORF">KM92DES2_10921</name>
</gene>
<dbReference type="Pfam" id="PF01075">
    <property type="entry name" value="Glyco_transf_9"/>
    <property type="match status" value="1"/>
</dbReference>
<dbReference type="RefSeq" id="WP_227119361.1">
    <property type="nucleotide sequence ID" value="NZ_LT598928.1"/>
</dbReference>
<dbReference type="GO" id="GO:0008713">
    <property type="term" value="F:ADP-heptose-lipopolysaccharide heptosyltransferase activity"/>
    <property type="evidence" value="ECO:0007669"/>
    <property type="project" value="TreeGrafter"/>
</dbReference>
<reference evidence="4" key="1">
    <citation type="submission" date="2016-04" db="EMBL/GenBank/DDBJ databases">
        <authorList>
            <person name="Evans L.H."/>
            <person name="Alamgir A."/>
            <person name="Owens N."/>
            <person name="Weber N.D."/>
            <person name="Virtaneva K."/>
            <person name="Barbian K."/>
            <person name="Babar A."/>
            <person name="Rosenke K."/>
        </authorList>
    </citation>
    <scope>NUCLEOTIDE SEQUENCE</scope>
    <source>
        <strain evidence="4">92-2</strain>
    </source>
</reference>
<dbReference type="Gene3D" id="3.40.50.2000">
    <property type="entry name" value="Glycogen Phosphorylase B"/>
    <property type="match status" value="2"/>
</dbReference>
<keyword evidence="3" id="KW-0472">Membrane</keyword>
<evidence type="ECO:0000256" key="1">
    <source>
        <dbReference type="ARBA" id="ARBA00022676"/>
    </source>
</evidence>
<keyword evidence="1" id="KW-0328">Glycosyltransferase</keyword>
<keyword evidence="3" id="KW-1133">Transmembrane helix</keyword>
<keyword evidence="2 4" id="KW-0808">Transferase</keyword>
<dbReference type="AlphaFoldDB" id="A0A212JDA7"/>
<organism evidence="4">
    <name type="scientific">uncultured Desulfovibrio sp</name>
    <dbReference type="NCBI Taxonomy" id="167968"/>
    <lineage>
        <taxon>Bacteria</taxon>
        <taxon>Pseudomonadati</taxon>
        <taxon>Thermodesulfobacteriota</taxon>
        <taxon>Desulfovibrionia</taxon>
        <taxon>Desulfovibrionales</taxon>
        <taxon>Desulfovibrionaceae</taxon>
        <taxon>Desulfovibrio</taxon>
        <taxon>environmental samples</taxon>
    </lineage>
</organism>
<evidence type="ECO:0000256" key="2">
    <source>
        <dbReference type="ARBA" id="ARBA00022679"/>
    </source>
</evidence>
<dbReference type="InterPro" id="IPR051199">
    <property type="entry name" value="LPS_LOS_Heptosyltrfase"/>
</dbReference>
<dbReference type="InterPro" id="IPR002201">
    <property type="entry name" value="Glyco_trans_9"/>
</dbReference>
<keyword evidence="3" id="KW-0812">Transmembrane</keyword>
<dbReference type="GO" id="GO:0009244">
    <property type="term" value="P:lipopolysaccharide core region biosynthetic process"/>
    <property type="evidence" value="ECO:0007669"/>
    <property type="project" value="TreeGrafter"/>
</dbReference>